<sequence>MFGMSSHGSSTTSPTERATAHKDEQGLATSDTAPRIDESCGQVATPMPPTHASSSKKERMAANLDFASKGLTQVNLGNNGDDEGEEARIHGTAIYSPTPGWPLGYGKQKAIDMTDIEFPVKVNFRIALREYPESIATIRRNVKVHWALLDHGHKWAERFIALWDIAAEGIWMLSIHEDAWPLPEYWRLSIQPRLDVAEARWKVIVNHKRRQGSERVAHIKPRFPSFPSSDKVVTCQDVVDHELASPQTSLQRQDPRRPPFQSNPTDSSDSSTAKHRVDRFDVSTLQQELMDVTQELGDVDISVLTTPPLDNKSSQSKMEENMALAGGRSSQGKAANSDEESQPRKHLQRRTSMEQEEADRLEVEKEWIDAIGLLIQLADSLLVSIFNLEFPLTVDTFVPQAFHERRLSLVVCRPDYFSVYSKPFKPKSAVISDEQPVSLCLVRTSAIVPLSGYQDGKVVTNMAGDFDGDRVLGSGPGAGMLAQAEAITDDTTEKHDISVAGALEGTFDEPAIRRHLRFIAPEAISNKKAIGSLVDIFSWGVAAYELVTRQTIEDVNDSDDTDLLRDIHLHSIRPVTKIAGLITAIPPELCDIIQKSVSMDPGERYSNLCAVLHDLHKVREICQGKLVGDARRQFQPGHVDSMSRFVVPPGLVDREKQDEELDQAYQKVKSSGKAEIVCCWGPSGTGKSKLIEVWTSRKQASNAGQECLVGRAKMDEHRVKPLSAFVSIFSSLLDRIFSDPLEDPDLWRKRIGNALSVNGNIFLSLIPPFYRRLLLNQELETAELDGSLGVDWDRYMKQFRSWSYGLLRLFASSSRPLVIVVDDYQWIGAEKGLWEDLLLHPMRHLDNALVLLSYRTLDDTAPDMAPFSDCRLLQVYPFSKDTLQALVLRCFHFDHKPGNVRERVTPQWSVLVNFLYDATKGNPLYNKMLLTALVRDGVIYFDFHLLKWIIKVEQLDQYTTTGVVAFVTSTLKSLSAGAREVLMILACLPSRGVDVEFLSELVDKPAPVVLTLLDEASTLGSVLITRQQHVQFSHDKHHQAALSLISPEDKPELYISLAMKLEKKGSDFILPRADLIMEATAIDPGCYPVPEKTRIVTQAAKRAVRAGALGLAERYINHTRSYADVCQKEFWQQNSQVALDLTIIQAELAMATRRSSSMISKIERARSQAQDLVAWIKIATLLFRLNLAANLVTRALDHVRETFSAIGVDVKEPTTTLPTSAEQVEAIADSIAVQQSPEALTHQDEIAIAMAKMCLTAGATIYSYSLTHSKDYFDHATQLILSSQGARGHTAAAYNYTMQAISSANMLQVDLARAWLQLANKVKGCHGAADFSAVEAVVVTLDFLNCASIVDMKYGDAYEACLADNNMDTLIYAGGLDLAGSFLAGRDLRYTLVTGEKVLDWLQYDFQPASKAMIASSIQLAANCSDTDRDFKDLQVLEGKYLSPDDNRNLDDLPPLFAIVYWTNSLAAGLFFYAPESELRYRAAQVYKHLDGGAGTAMMFYSGFLLSWFTIMSDVLIDFETVQSTKRKMLAFRHNHDFGNMIKCLDTLLVLRQMEEGKVSLTDAVDVLEDAIECLDTAHHHLLGGKSSHRFPEFPANVACHAKLAYSKCNGYALVRYVDERFPEVAAVGTAADRESSALPASVDFSAVSGGGFRSEPPPENDTMSTEASKQGVLERKLNLESVLRSFLVLASEKSSEMLIQKVLRILMQINRSDWSCLALNDPSTNTLHLRGAGSYDSLKVYDIPISKASSLCPTTILLRGSVSHKTINTSHASSSAIQNLFEREPFFRKRQPKHLLMTPLFVQGRFSGSLVLTGPLENSSNTQVSLLATFAAIALEAHSAFASLEKAVEARTAALEQALAHKQTFISSISHELRTPLYSISGLCAVMQSSSDLKPAQSENLGVIASSAEDLQRLVTAILDMAKLESGGMTAEAIPFQLRDTLESSLESVAHISRAKDIELVLQNDVSTDPPGRLIGDPHRLRQCLLNLLSNAVKFSRTDHNSAYIKLGWTIEQDDEETDTVTITVTDNGIGIPKSKMNRLFHSFSQIDASITRQYGGSGLGLSITRGLARVLGGDCWAESAEGQGSTFYLVVKVKREVDGSITKEPRFPAGSARTAIVFAPDTGTTDVLTRNLRQFNVEARRDGRLELNELLDPPPHFVFIDIENVEDSCDRLRSFAKQSEFSKLVYLVALTEVSSAMETLALTHDSIVTKPIKGRALYEVTKHLTETKKRMPKKVGNTGSMMDKGYGKKYPLNILYVDDSSVNVMVGRKLLQRFGYNEIDVCYDGLQAVAAAEKKEYDLIFMDLQMPVADGYSATAQIQASKSTGWPSIVALTANADENTRNRCISSGFNGFLSKPLMISTLEETLRMTYKTRYPEGGTGQHDE</sequence>
<evidence type="ECO:0000313" key="2">
    <source>
        <dbReference type="Proteomes" id="UP001241377"/>
    </source>
</evidence>
<accession>A0ACC2W355</accession>
<organism evidence="1 2">
    <name type="scientific">Naganishia cerealis</name>
    <dbReference type="NCBI Taxonomy" id="610337"/>
    <lineage>
        <taxon>Eukaryota</taxon>
        <taxon>Fungi</taxon>
        <taxon>Dikarya</taxon>
        <taxon>Basidiomycota</taxon>
        <taxon>Agaricomycotina</taxon>
        <taxon>Tremellomycetes</taxon>
        <taxon>Filobasidiales</taxon>
        <taxon>Filobasidiaceae</taxon>
        <taxon>Naganishia</taxon>
    </lineage>
</organism>
<dbReference type="EMBL" id="JASBWR010000034">
    <property type="protein sequence ID" value="KAJ9105540.1"/>
    <property type="molecule type" value="Genomic_DNA"/>
</dbReference>
<reference evidence="1" key="1">
    <citation type="submission" date="2023-04" db="EMBL/GenBank/DDBJ databases">
        <title>Draft Genome sequencing of Naganishia species isolated from polar environments using Oxford Nanopore Technology.</title>
        <authorList>
            <person name="Leo P."/>
            <person name="Venkateswaran K."/>
        </authorList>
    </citation>
    <scope>NUCLEOTIDE SEQUENCE</scope>
    <source>
        <strain evidence="1">MNA-CCFEE 5261</strain>
    </source>
</reference>
<comment type="caution">
    <text evidence="1">The sequence shown here is derived from an EMBL/GenBank/DDBJ whole genome shotgun (WGS) entry which is preliminary data.</text>
</comment>
<dbReference type="Proteomes" id="UP001241377">
    <property type="component" value="Unassembled WGS sequence"/>
</dbReference>
<evidence type="ECO:0000313" key="1">
    <source>
        <dbReference type="EMBL" id="KAJ9105540.1"/>
    </source>
</evidence>
<name>A0ACC2W355_9TREE</name>
<keyword evidence="2" id="KW-1185">Reference proteome</keyword>
<protein>
    <submittedName>
        <fullName evidence="1">Uncharacterized protein</fullName>
    </submittedName>
</protein>
<proteinExistence type="predicted"/>
<gene>
    <name evidence="1" type="ORF">QFC19_003522</name>
</gene>